<organism evidence="1">
    <name type="scientific">uncultured organism MedDCM-OCT-S01-C25</name>
    <dbReference type="NCBI Taxonomy" id="743600"/>
    <lineage>
        <taxon>unclassified sequences</taxon>
        <taxon>environmental samples</taxon>
    </lineage>
</organism>
<evidence type="ECO:0000313" key="1">
    <source>
        <dbReference type="EMBL" id="ADD95699.1"/>
    </source>
</evidence>
<proteinExistence type="predicted"/>
<dbReference type="AlphaFoldDB" id="D6PIZ8"/>
<protein>
    <submittedName>
        <fullName evidence="1">Uncharacterized protein</fullName>
    </submittedName>
</protein>
<reference evidence="1" key="1">
    <citation type="journal article" date="2010" name="ISME J.">
        <title>Metagenome of the Mediterranean deep chlorophyll maximum studied by direct and fosmid library 454 pyrosequencing.</title>
        <authorList>
            <person name="Ghai R."/>
            <person name="Martin-Cuadrado A.B."/>
            <person name="Molto A.G."/>
            <person name="Heredia I.G."/>
            <person name="Cabrera R."/>
            <person name="Martin J."/>
            <person name="Verdu M."/>
            <person name="Deschamps P."/>
            <person name="Moreira D."/>
            <person name="Lopez-Garcia P."/>
            <person name="Mira A."/>
            <person name="Rodriguez-Valera F."/>
        </authorList>
    </citation>
    <scope>NUCLEOTIDE SEQUENCE</scope>
</reference>
<sequence length="70" mass="8080">MCSKVLLSSYNQLTLSWQATPCLTCWEQQRLLYSPNIPKLEALQQMLLQLNEPFGSLASWNVWLSHWVAA</sequence>
<name>D6PIZ8_9ZZZZ</name>
<accession>D6PIZ8</accession>
<dbReference type="EMBL" id="GU943084">
    <property type="protein sequence ID" value="ADD95699.1"/>
    <property type="molecule type" value="Genomic_DNA"/>
</dbReference>